<evidence type="ECO:0000313" key="3">
    <source>
        <dbReference type="Proteomes" id="UP000198211"/>
    </source>
</evidence>
<dbReference type="SMART" id="SM00506">
    <property type="entry name" value="A1pp"/>
    <property type="match status" value="1"/>
</dbReference>
<dbReference type="Proteomes" id="UP000198211">
    <property type="component" value="Unassembled WGS sequence"/>
</dbReference>
<dbReference type="InterPro" id="IPR002589">
    <property type="entry name" value="Macro_dom"/>
</dbReference>
<feature type="domain" description="Macro" evidence="1">
    <location>
        <begin position="93"/>
        <end position="280"/>
    </location>
</feature>
<evidence type="ECO:0000313" key="2">
    <source>
        <dbReference type="EMBL" id="OWY93881.1"/>
    </source>
</evidence>
<keyword evidence="3" id="KW-1185">Reference proteome</keyword>
<organism evidence="2 3">
    <name type="scientific">Phytophthora megakarya</name>
    <dbReference type="NCBI Taxonomy" id="4795"/>
    <lineage>
        <taxon>Eukaryota</taxon>
        <taxon>Sar</taxon>
        <taxon>Stramenopiles</taxon>
        <taxon>Oomycota</taxon>
        <taxon>Peronosporomycetes</taxon>
        <taxon>Peronosporales</taxon>
        <taxon>Peronosporaceae</taxon>
        <taxon>Phytophthora</taxon>
    </lineage>
</organism>
<dbReference type="EMBL" id="NBNE01015286">
    <property type="protein sequence ID" value="OWY93881.1"/>
    <property type="molecule type" value="Genomic_DNA"/>
</dbReference>
<dbReference type="PANTHER" id="PTHR11106:SF27">
    <property type="entry name" value="MACRO DOMAIN-CONTAINING PROTEIN"/>
    <property type="match status" value="1"/>
</dbReference>
<comment type="caution">
    <text evidence="2">The sequence shown here is derived from an EMBL/GenBank/DDBJ whole genome shotgun (WGS) entry which is preliminary data.</text>
</comment>
<dbReference type="Gene3D" id="3.40.220.10">
    <property type="entry name" value="Leucine Aminopeptidase, subunit E, domain 1"/>
    <property type="match status" value="1"/>
</dbReference>
<dbReference type="AlphaFoldDB" id="A0A225ULS9"/>
<name>A0A225ULS9_9STRA</name>
<reference evidence="3" key="1">
    <citation type="submission" date="2017-03" db="EMBL/GenBank/DDBJ databases">
        <title>Phytopthora megakarya and P. palmivora, two closely related causual agents of cacao black pod achieved similar genome size and gene model numbers by different mechanisms.</title>
        <authorList>
            <person name="Ali S."/>
            <person name="Shao J."/>
            <person name="Larry D.J."/>
            <person name="Kronmiller B."/>
            <person name="Shen D."/>
            <person name="Strem M.D."/>
            <person name="Melnick R.L."/>
            <person name="Guiltinan M.J."/>
            <person name="Tyler B.M."/>
            <person name="Meinhardt L.W."/>
            <person name="Bailey B.A."/>
        </authorList>
    </citation>
    <scope>NUCLEOTIDE SEQUENCE [LARGE SCALE GENOMIC DNA]</scope>
    <source>
        <strain evidence="3">zdho120</strain>
    </source>
</reference>
<dbReference type="SUPFAM" id="SSF52949">
    <property type="entry name" value="Macro domain-like"/>
    <property type="match status" value="1"/>
</dbReference>
<proteinExistence type="predicted"/>
<sequence length="301" mass="33510">MSTGLEILVVEGVTHSILFYLDLTTLNAIIDIIQATFELREYLKDSTLWSELSTVHFGGPRNPDLAVEVLPFQGRSWDWTNREITCMQLQEFLQSTDDRARFDQVVTVVEGDIQHINSIDDQPLDGIVFPTNPHLTNHHVGAAAAVFKRAGHRLDEFVRDPSFRGARPVGSAVVTSAFDANVDKLIHCVGPSIVVPRCYELLELTYTNAMNAVQQENLQCVVMASVSTGSLGVSPTEGGLVAMRAIKKFLVRNNWRGKLAIVCKEENVLQAFGAAKREALKEFNLLPPLPEVEDRWGHLEF</sequence>
<accession>A0A225ULS9</accession>
<gene>
    <name evidence="2" type="ORF">PHMEG_00036556</name>
</gene>
<dbReference type="InterPro" id="IPR043472">
    <property type="entry name" value="Macro_dom-like"/>
</dbReference>
<evidence type="ECO:0000259" key="1">
    <source>
        <dbReference type="PROSITE" id="PS51154"/>
    </source>
</evidence>
<protein>
    <recommendedName>
        <fullName evidence="1">Macro domain-containing protein</fullName>
    </recommendedName>
</protein>
<dbReference type="PROSITE" id="PS51154">
    <property type="entry name" value="MACRO"/>
    <property type="match status" value="1"/>
</dbReference>
<dbReference type="OrthoDB" id="6133115at2759"/>
<dbReference type="PANTHER" id="PTHR11106">
    <property type="entry name" value="GANGLIOSIDE INDUCED DIFFERENTIATION ASSOCIATED PROTEIN 2-RELATED"/>
    <property type="match status" value="1"/>
</dbReference>
<dbReference type="STRING" id="4795.A0A225ULS9"/>
<dbReference type="Pfam" id="PF01661">
    <property type="entry name" value="Macro"/>
    <property type="match status" value="1"/>
</dbReference>